<protein>
    <submittedName>
        <fullName evidence="3">CIR protein</fullName>
    </submittedName>
</protein>
<gene>
    <name evidence="3" type="ORF">PCHDS_000533700</name>
</gene>
<sequence>MSSEVCEAINEIEKIIVFNSETQDYTFEDEILNAFCPNQNCDTDGKKLGSGFISFLNYSKSGDDDVSENEKVAQYAFLWLNYKIMQNKNIPFGIKAVYDLIIENNEWFTEHRGSIKKTKDMMEIFVTYLNNLYTLLKEICNTITMCNEDSSDTDKCQRYAKKCVQLYQEYIQTGPKHHECCSPYCSILSNLKNDYEKFRKNNNGKKLPEFTLPNGVKSCESLCKSKEKESMIEKPGTEVSKIVTPSENSLPDHSSTELNGSQEEPLPKIEVQRNGSSSITLTSVTPPSINNGNKIPYIVSPFILILILLGISYKYLTLRWRKKTTRKKNMKKVINMCDKNKTQKRITNPFTENSQ</sequence>
<dbReference type="InterPro" id="IPR006477">
    <property type="entry name" value="Yir_bir_cir"/>
</dbReference>
<evidence type="ECO:0000313" key="3">
    <source>
        <dbReference type="EMBL" id="SCL90520.1"/>
    </source>
</evidence>
<accession>A0A1C6WP44</accession>
<feature type="region of interest" description="Disordered" evidence="1">
    <location>
        <begin position="230"/>
        <end position="267"/>
    </location>
</feature>
<dbReference type="Pfam" id="PF06022">
    <property type="entry name" value="Cir_Bir_Yir"/>
    <property type="match status" value="1"/>
</dbReference>
<keyword evidence="2" id="KW-0812">Transmembrane</keyword>
<feature type="transmembrane region" description="Helical" evidence="2">
    <location>
        <begin position="295"/>
        <end position="316"/>
    </location>
</feature>
<proteinExistence type="predicted"/>
<dbReference type="Proteomes" id="UP000507536">
    <property type="component" value="Unassembled WGS sequence"/>
</dbReference>
<organism evidence="3">
    <name type="scientific">Plasmodium chabaudi adami</name>
    <dbReference type="NCBI Taxonomy" id="5826"/>
    <lineage>
        <taxon>Eukaryota</taxon>
        <taxon>Sar</taxon>
        <taxon>Alveolata</taxon>
        <taxon>Apicomplexa</taxon>
        <taxon>Aconoidasida</taxon>
        <taxon>Haemosporida</taxon>
        <taxon>Plasmodiidae</taxon>
        <taxon>Plasmodium</taxon>
        <taxon>Plasmodium (Vinckeia)</taxon>
    </lineage>
</organism>
<name>A0A1C6WP44_PLACE</name>
<keyword evidence="2" id="KW-1133">Transmembrane helix</keyword>
<feature type="compositionally biased region" description="Polar residues" evidence="1">
    <location>
        <begin position="243"/>
        <end position="262"/>
    </location>
</feature>
<keyword evidence="2" id="KW-0472">Membrane</keyword>
<dbReference type="AlphaFoldDB" id="A0A1C6WP44"/>
<dbReference type="EMBL" id="FMIN01000378">
    <property type="protein sequence ID" value="SCL90520.1"/>
    <property type="molecule type" value="Genomic_DNA"/>
</dbReference>
<evidence type="ECO:0000256" key="2">
    <source>
        <dbReference type="SAM" id="Phobius"/>
    </source>
</evidence>
<evidence type="ECO:0000256" key="1">
    <source>
        <dbReference type="SAM" id="MobiDB-lite"/>
    </source>
</evidence>
<reference evidence="3" key="1">
    <citation type="submission" date="2016-08" db="EMBL/GenBank/DDBJ databases">
        <authorList>
            <consortium name="Pathogen Informatics"/>
        </authorList>
    </citation>
    <scope>NUCLEOTIDE SEQUENCE</scope>
    <source>
        <strain evidence="3">DS</strain>
    </source>
</reference>